<evidence type="ECO:0000313" key="3">
    <source>
        <dbReference type="EMBL" id="MBO1804048.1"/>
    </source>
</evidence>
<protein>
    <submittedName>
        <fullName evidence="3">Uncharacterized protein</fullName>
    </submittedName>
</protein>
<keyword evidence="2" id="KW-0472">Membrane</keyword>
<evidence type="ECO:0000256" key="1">
    <source>
        <dbReference type="SAM" id="MobiDB-lite"/>
    </source>
</evidence>
<reference evidence="3" key="1">
    <citation type="submission" date="2021-03" db="EMBL/GenBank/DDBJ databases">
        <title>Leucobacter chromiisoli sp. nov., isolated from chromium-containing soil of chemical plant.</title>
        <authorList>
            <person name="Xu Z."/>
        </authorList>
    </citation>
    <scope>NUCLEOTIDE SEQUENCE</scope>
    <source>
        <strain evidence="3">A2</strain>
    </source>
</reference>
<evidence type="ECO:0000256" key="2">
    <source>
        <dbReference type="SAM" id="Phobius"/>
    </source>
</evidence>
<feature type="transmembrane region" description="Helical" evidence="2">
    <location>
        <begin position="126"/>
        <end position="146"/>
    </location>
</feature>
<feature type="compositionally biased region" description="Pro residues" evidence="1">
    <location>
        <begin position="1"/>
        <end position="12"/>
    </location>
</feature>
<feature type="region of interest" description="Disordered" evidence="1">
    <location>
        <begin position="1"/>
        <end position="71"/>
    </location>
</feature>
<keyword evidence="4" id="KW-1185">Reference proteome</keyword>
<sequence>MSIPPPQQPGSPSPQQQPQQPPQTAYQQPQSPPGYAQPQGAQPQPPYQQPGYAQPYQQQPAQQPYQPVAPRQYAQQPSDRNVLALISLIITGAVAVIWSACLPLVFQAVYASAALTFSPVSLFFSQWIDVIVAVPLYLVALCLALVAVRQQARPRGRVLAFIAIGGASVGIVMTVLTNIVSNFAYRF</sequence>
<feature type="transmembrane region" description="Helical" evidence="2">
    <location>
        <begin position="82"/>
        <end position="106"/>
    </location>
</feature>
<organism evidence="3 4">
    <name type="scientific">Leucobacter ruminantium</name>
    <dbReference type="NCBI Taxonomy" id="1289170"/>
    <lineage>
        <taxon>Bacteria</taxon>
        <taxon>Bacillati</taxon>
        <taxon>Actinomycetota</taxon>
        <taxon>Actinomycetes</taxon>
        <taxon>Micrococcales</taxon>
        <taxon>Microbacteriaceae</taxon>
        <taxon>Leucobacter</taxon>
    </lineage>
</organism>
<comment type="caution">
    <text evidence="3">The sequence shown here is derived from an EMBL/GenBank/DDBJ whole genome shotgun (WGS) entry which is preliminary data.</text>
</comment>
<name>A0A939LVQ3_9MICO</name>
<dbReference type="EMBL" id="JAGDYL010000001">
    <property type="protein sequence ID" value="MBO1804048.1"/>
    <property type="molecule type" value="Genomic_DNA"/>
</dbReference>
<keyword evidence="2" id="KW-1133">Transmembrane helix</keyword>
<accession>A0A939LVQ3</accession>
<dbReference type="RefSeq" id="WP_208044519.1">
    <property type="nucleotide sequence ID" value="NZ_JAGDYL010000001.1"/>
</dbReference>
<keyword evidence="2" id="KW-0812">Transmembrane</keyword>
<gene>
    <name evidence="3" type="ORF">J4H91_01775</name>
</gene>
<evidence type="ECO:0000313" key="4">
    <source>
        <dbReference type="Proteomes" id="UP000664398"/>
    </source>
</evidence>
<feature type="compositionally biased region" description="Low complexity" evidence="1">
    <location>
        <begin position="49"/>
        <end position="71"/>
    </location>
</feature>
<proteinExistence type="predicted"/>
<feature type="compositionally biased region" description="Low complexity" evidence="1">
    <location>
        <begin position="13"/>
        <end position="42"/>
    </location>
</feature>
<dbReference type="Proteomes" id="UP000664398">
    <property type="component" value="Unassembled WGS sequence"/>
</dbReference>
<feature type="transmembrane region" description="Helical" evidence="2">
    <location>
        <begin position="158"/>
        <end position="180"/>
    </location>
</feature>
<dbReference type="AlphaFoldDB" id="A0A939LVQ3"/>